<organism evidence="3 4">
    <name type="scientific">Kiloniella laminariae</name>
    <dbReference type="NCBI Taxonomy" id="454162"/>
    <lineage>
        <taxon>Bacteria</taxon>
        <taxon>Pseudomonadati</taxon>
        <taxon>Pseudomonadota</taxon>
        <taxon>Alphaproteobacteria</taxon>
        <taxon>Rhodospirillales</taxon>
        <taxon>Kiloniellaceae</taxon>
        <taxon>Kiloniella</taxon>
    </lineage>
</organism>
<sequence length="143" mass="15512">MNIPGLQEVAQPFAHTAAVTPTSDDARVTAIVKAVVRTAVAWELTNRDAASLFDVPIATWNRMKAGSYHGRLDQDKMTRASLILGIYKGLRLLFDGPLTYGWVTRQNAGSGFHGQKPLEVMINGGIPAMMAVRQHIDALRGGL</sequence>
<evidence type="ECO:0000313" key="4">
    <source>
        <dbReference type="Proteomes" id="UP001069802"/>
    </source>
</evidence>
<gene>
    <name evidence="3" type="ORF">O4H49_03680</name>
</gene>
<dbReference type="EMBL" id="JAPWGY010000001">
    <property type="protein sequence ID" value="MCZ4279864.1"/>
    <property type="molecule type" value="Genomic_DNA"/>
</dbReference>
<keyword evidence="4" id="KW-1185">Reference proteome</keyword>
<evidence type="ECO:0000259" key="1">
    <source>
        <dbReference type="Pfam" id="PF09722"/>
    </source>
</evidence>
<dbReference type="Pfam" id="PF09722">
    <property type="entry name" value="Xre_MbcA_ParS_C"/>
    <property type="match status" value="1"/>
</dbReference>
<evidence type="ECO:0000313" key="3">
    <source>
        <dbReference type="EMBL" id="MCZ4279864.1"/>
    </source>
</evidence>
<evidence type="ECO:0000259" key="2">
    <source>
        <dbReference type="Pfam" id="PF20432"/>
    </source>
</evidence>
<name>A0ABT4LFK0_9PROT</name>
<feature type="domain" description="Antitoxin Xre-like helix-turn-helix" evidence="2">
    <location>
        <begin position="32"/>
        <end position="84"/>
    </location>
</feature>
<accession>A0ABT4LFK0</accession>
<comment type="caution">
    <text evidence="3">The sequence shown here is derived from an EMBL/GenBank/DDBJ whole genome shotgun (WGS) entry which is preliminary data.</text>
</comment>
<feature type="domain" description="Antitoxin Xre/MbcA/ParS-like toxin-binding" evidence="1">
    <location>
        <begin position="91"/>
        <end position="142"/>
    </location>
</feature>
<dbReference type="RefSeq" id="WP_269422061.1">
    <property type="nucleotide sequence ID" value="NZ_JAPWGY010000001.1"/>
</dbReference>
<dbReference type="Proteomes" id="UP001069802">
    <property type="component" value="Unassembled WGS sequence"/>
</dbReference>
<dbReference type="InterPro" id="IPR046847">
    <property type="entry name" value="Xre-like_HTH"/>
</dbReference>
<dbReference type="InterPro" id="IPR024467">
    <property type="entry name" value="Xre/MbcA/ParS-like_toxin-bd"/>
</dbReference>
<proteinExistence type="predicted"/>
<dbReference type="Pfam" id="PF20432">
    <property type="entry name" value="Xre-like-HTH"/>
    <property type="match status" value="1"/>
</dbReference>
<protein>
    <submittedName>
        <fullName evidence="3">DUF2384 domain-containing protein</fullName>
    </submittedName>
</protein>
<reference evidence="3" key="1">
    <citation type="submission" date="2022-12" db="EMBL/GenBank/DDBJ databases">
        <title>Bacterial isolates from different developmental stages of Nematostella vectensis.</title>
        <authorList>
            <person name="Fraune S."/>
        </authorList>
    </citation>
    <scope>NUCLEOTIDE SEQUENCE</scope>
    <source>
        <strain evidence="3">G21630-S1</strain>
    </source>
</reference>